<reference evidence="1" key="1">
    <citation type="submission" date="2021-05" db="EMBL/GenBank/DDBJ databases">
        <authorList>
            <person name="Pietrasiak N."/>
            <person name="Ward R."/>
            <person name="Stajich J.E."/>
            <person name="Kurbessoian T."/>
        </authorList>
    </citation>
    <scope>NUCLEOTIDE SEQUENCE</scope>
    <source>
        <strain evidence="1">HA4357-MV3</strain>
    </source>
</reference>
<accession>A0A9E3LR77</accession>
<dbReference type="PANTHER" id="PTHR39550">
    <property type="entry name" value="SLL0658 PROTEIN"/>
    <property type="match status" value="1"/>
</dbReference>
<comment type="caution">
    <text evidence="1">The sequence shown here is derived from an EMBL/GenBank/DDBJ whole genome shotgun (WGS) entry which is preliminary data.</text>
</comment>
<dbReference type="PANTHER" id="PTHR39550:SF1">
    <property type="entry name" value="SLL0658 PROTEIN"/>
    <property type="match status" value="1"/>
</dbReference>
<gene>
    <name evidence="1" type="ORF">KME28_00330</name>
</gene>
<proteinExistence type="predicted"/>
<name>A0A9E3LR77_9NOST</name>
<organism evidence="1 2">
    <name type="scientific">Pelatocladus maniniholoensis HA4357-MV3</name>
    <dbReference type="NCBI Taxonomy" id="1117104"/>
    <lineage>
        <taxon>Bacteria</taxon>
        <taxon>Bacillati</taxon>
        <taxon>Cyanobacteriota</taxon>
        <taxon>Cyanophyceae</taxon>
        <taxon>Nostocales</taxon>
        <taxon>Nostocaceae</taxon>
        <taxon>Pelatocladus</taxon>
    </lineage>
</organism>
<dbReference type="AlphaFoldDB" id="A0A9E3LR77"/>
<evidence type="ECO:0000313" key="2">
    <source>
        <dbReference type="Proteomes" id="UP000813215"/>
    </source>
</evidence>
<dbReference type="InterPro" id="IPR021799">
    <property type="entry name" value="PIN-like_prokaryotic"/>
</dbReference>
<sequence length="160" mass="17567">MLIVSNTSPILNLAIVDQLLLLYQQFGEVLIPSAVLDELKIGEERPGSQTIREAISAGWIQIREVTNEPLTQLLKQTLDKGEAEAIALAIELKADWILLDEREGRKVAQSLGLKVTGILGIILRAKQVGELESLQPVIDNLISKAGFRIAPELLAQILKQ</sequence>
<reference evidence="1" key="2">
    <citation type="journal article" date="2022" name="Microbiol. Resour. Announc.">
        <title>Metagenome Sequencing to Explore Phylogenomics of Terrestrial Cyanobacteria.</title>
        <authorList>
            <person name="Ward R.D."/>
            <person name="Stajich J.E."/>
            <person name="Johansen J.R."/>
            <person name="Huntemann M."/>
            <person name="Clum A."/>
            <person name="Foster B."/>
            <person name="Foster B."/>
            <person name="Roux S."/>
            <person name="Palaniappan K."/>
            <person name="Varghese N."/>
            <person name="Mukherjee S."/>
            <person name="Reddy T.B.K."/>
            <person name="Daum C."/>
            <person name="Copeland A."/>
            <person name="Chen I.A."/>
            <person name="Ivanova N.N."/>
            <person name="Kyrpides N.C."/>
            <person name="Shapiro N."/>
            <person name="Eloe-Fadrosh E.A."/>
            <person name="Pietrasiak N."/>
        </authorList>
    </citation>
    <scope>NUCLEOTIDE SEQUENCE</scope>
    <source>
        <strain evidence="1">HA4357-MV3</strain>
    </source>
</reference>
<protein>
    <submittedName>
        <fullName evidence="1">DUF3368 domain-containing protein</fullName>
    </submittedName>
</protein>
<dbReference type="Pfam" id="PF11848">
    <property type="entry name" value="DUF3368"/>
    <property type="match status" value="1"/>
</dbReference>
<dbReference type="Proteomes" id="UP000813215">
    <property type="component" value="Unassembled WGS sequence"/>
</dbReference>
<dbReference type="EMBL" id="JAHHHW010000004">
    <property type="protein sequence ID" value="MBW4430244.1"/>
    <property type="molecule type" value="Genomic_DNA"/>
</dbReference>
<evidence type="ECO:0000313" key="1">
    <source>
        <dbReference type="EMBL" id="MBW4430244.1"/>
    </source>
</evidence>